<proteinExistence type="predicted"/>
<accession>A0A285HFG0</accession>
<keyword evidence="1" id="KW-0732">Signal</keyword>
<feature type="chain" id="PRO_5012560744" evidence="1">
    <location>
        <begin position="24"/>
        <end position="847"/>
    </location>
</feature>
<dbReference type="SUPFAM" id="SSF69304">
    <property type="entry name" value="Tricorn protease N-terminal domain"/>
    <property type="match status" value="1"/>
</dbReference>
<protein>
    <submittedName>
        <fullName evidence="2">Uncharacterized protein</fullName>
    </submittedName>
</protein>
<evidence type="ECO:0000256" key="1">
    <source>
        <dbReference type="SAM" id="SignalP"/>
    </source>
</evidence>
<organism evidence="2 3">
    <name type="scientific">Orenia metallireducens</name>
    <dbReference type="NCBI Taxonomy" id="1413210"/>
    <lineage>
        <taxon>Bacteria</taxon>
        <taxon>Bacillati</taxon>
        <taxon>Bacillota</taxon>
        <taxon>Clostridia</taxon>
        <taxon>Halanaerobiales</taxon>
        <taxon>Halobacteroidaceae</taxon>
        <taxon>Orenia</taxon>
    </lineage>
</organism>
<keyword evidence="3" id="KW-1185">Reference proteome</keyword>
<reference evidence="3" key="1">
    <citation type="submission" date="2017-09" db="EMBL/GenBank/DDBJ databases">
        <authorList>
            <person name="Varghese N."/>
            <person name="Submissions S."/>
        </authorList>
    </citation>
    <scope>NUCLEOTIDE SEQUENCE [LARGE SCALE GENOMIC DNA]</scope>
    <source>
        <strain evidence="3">MSL47</strain>
    </source>
</reference>
<dbReference type="EMBL" id="OBDZ01000018">
    <property type="protein sequence ID" value="SNY34470.1"/>
    <property type="molecule type" value="Genomic_DNA"/>
</dbReference>
<evidence type="ECO:0000313" key="2">
    <source>
        <dbReference type="EMBL" id="SNY34470.1"/>
    </source>
</evidence>
<dbReference type="Proteomes" id="UP000219573">
    <property type="component" value="Unassembled WGS sequence"/>
</dbReference>
<feature type="signal peptide" evidence="1">
    <location>
        <begin position="1"/>
        <end position="23"/>
    </location>
</feature>
<dbReference type="RefSeq" id="WP_097018411.1">
    <property type="nucleotide sequence ID" value="NZ_OBDZ01000018.1"/>
</dbReference>
<dbReference type="AlphaFoldDB" id="A0A285HFG0"/>
<evidence type="ECO:0000313" key="3">
    <source>
        <dbReference type="Proteomes" id="UP000219573"/>
    </source>
</evidence>
<gene>
    <name evidence="2" type="ORF">SAMN06265827_11828</name>
</gene>
<name>A0A285HFG0_9FIRM</name>
<sequence length="847" mass="96661">MEKIFLFLLLILVLINISMTAFAASIFDWKTYETDDFIVFYQEGYEYQAEQTLYYLEKYHSKIDSVTGNDKNFKTCIVLQDMGLEVDGEADPLPVKISIVTNNPQMGPLLSYDSWLRMVSVHEYTHISQMTNTKGTASVLTKIFGNFFSPNRHSPIWVLEGITVYNESQTSPYEGRLNAGYFDTLISSKAAADKLPSLLEANYRLDYFPKGQFYLYGGVFFRYLAETYGEDKFTEFFNEYGSYYWTPILALGDVFPAIGIDKAAKKIYGKRFPDLFEEWKSYEKEKNKGWQIPGKVIASSKSGSIKGLTFADNKLYYFKEKTTKPAVLNNRSVYNLIEYDLENKGESILLTSLMPNVASIKVVNNKLYYAIGVGETAILYSYDLKTARKEEILEDEFNDYSVLENGTIIYARQNNEKFGSEIWKYANGDEKKLGITEEFIGEIESYQDRLIVVSKEVLGSNGIKFLDINDVSLEEIIDTQYPETNINVIADKIYFISNYDGLLTNYEYNLETKKLAKITDGILECKGIKGLSYKDKFYFVSVDAEGTNIYEVPLNYEEVSLAEEKVIEDNIKLDLSDLDIQAKEGKGFSKSLSHLFKPTKRLFPSLLAGEDALGLNSYSIDYSEYGGLDFYFNTQMLLVPISISSIKQDDDEDEDRETCLNLLLPVYSKGTELRTDIMLDYNTNFSENVIPGVAFNLATAKNNLSFYLQNNVNNNGVNSEVSYSYLMDNSSIVLKGSKFKDFEKDDNIRGFSFDDIDNGYQLNAEYIHKLFEVRDGLWNPNVFIGDIYGSIFVDYFNDDDLDVDEVGYGYELSFEAGMANYLYIIPVVGISMTDDETKVYSGVKMEF</sequence>